<feature type="transmembrane region" description="Helical" evidence="1">
    <location>
        <begin position="109"/>
        <end position="129"/>
    </location>
</feature>
<organism evidence="2 3">
    <name type="scientific">Lottia gigantea</name>
    <name type="common">Giant owl limpet</name>
    <dbReference type="NCBI Taxonomy" id="225164"/>
    <lineage>
        <taxon>Eukaryota</taxon>
        <taxon>Metazoa</taxon>
        <taxon>Spiralia</taxon>
        <taxon>Lophotrochozoa</taxon>
        <taxon>Mollusca</taxon>
        <taxon>Gastropoda</taxon>
        <taxon>Patellogastropoda</taxon>
        <taxon>Lottioidea</taxon>
        <taxon>Lottiidae</taxon>
        <taxon>Lottia</taxon>
    </lineage>
</organism>
<protein>
    <submittedName>
        <fullName evidence="2">Uncharacterized protein</fullName>
    </submittedName>
</protein>
<dbReference type="AlphaFoldDB" id="V3YZF9"/>
<dbReference type="RefSeq" id="XP_009065827.1">
    <property type="nucleotide sequence ID" value="XM_009067579.1"/>
</dbReference>
<dbReference type="KEGG" id="lgi:LOTGIDRAFT_236580"/>
<accession>V3YZF9</accession>
<evidence type="ECO:0000313" key="3">
    <source>
        <dbReference type="Proteomes" id="UP000030746"/>
    </source>
</evidence>
<sequence length="212" mass="23826">MLTRFTTFPRMAYQHFNSLTYLQSAAKCSKMAMNTKITKPCITFAFAEKRFLQFSSSMHLNCTRNFHRPEDEYDNQPAPAKTIQKIKPHSAMGVRLANENGYLSWCRNAYLSCSVAVMMTHLGNGNLLLHYAASGALVVSLLNLVTGTTGYIVQLLALKHSVGMSMFSTLLNISFAVIHLCAWLIVIFLFLAYPENELVVIELEKKDNVSDD</sequence>
<feature type="transmembrane region" description="Helical" evidence="1">
    <location>
        <begin position="170"/>
        <end position="193"/>
    </location>
</feature>
<dbReference type="OrthoDB" id="9944412at2759"/>
<dbReference type="Proteomes" id="UP000030746">
    <property type="component" value="Unassembled WGS sequence"/>
</dbReference>
<keyword evidence="1" id="KW-1133">Transmembrane helix</keyword>
<dbReference type="EMBL" id="KB203660">
    <property type="protein sequence ID" value="ESO83573.1"/>
    <property type="molecule type" value="Genomic_DNA"/>
</dbReference>
<feature type="transmembrane region" description="Helical" evidence="1">
    <location>
        <begin position="135"/>
        <end position="158"/>
    </location>
</feature>
<dbReference type="GeneID" id="20250191"/>
<evidence type="ECO:0000256" key="1">
    <source>
        <dbReference type="SAM" id="Phobius"/>
    </source>
</evidence>
<proteinExistence type="predicted"/>
<keyword evidence="1" id="KW-0472">Membrane</keyword>
<dbReference type="CTD" id="20250191"/>
<keyword evidence="3" id="KW-1185">Reference proteome</keyword>
<name>V3YZF9_LOTGI</name>
<gene>
    <name evidence="2" type="ORF">LOTGIDRAFT_236580</name>
</gene>
<evidence type="ECO:0000313" key="2">
    <source>
        <dbReference type="EMBL" id="ESO83573.1"/>
    </source>
</evidence>
<dbReference type="HOGENOM" id="CLU_1300948_0_0_1"/>
<reference evidence="2 3" key="1">
    <citation type="journal article" date="2013" name="Nature">
        <title>Insights into bilaterian evolution from three spiralian genomes.</title>
        <authorList>
            <person name="Simakov O."/>
            <person name="Marletaz F."/>
            <person name="Cho S.J."/>
            <person name="Edsinger-Gonzales E."/>
            <person name="Havlak P."/>
            <person name="Hellsten U."/>
            <person name="Kuo D.H."/>
            <person name="Larsson T."/>
            <person name="Lv J."/>
            <person name="Arendt D."/>
            <person name="Savage R."/>
            <person name="Osoegawa K."/>
            <person name="de Jong P."/>
            <person name="Grimwood J."/>
            <person name="Chapman J.A."/>
            <person name="Shapiro H."/>
            <person name="Aerts A."/>
            <person name="Otillar R.P."/>
            <person name="Terry A.Y."/>
            <person name="Boore J.L."/>
            <person name="Grigoriev I.V."/>
            <person name="Lindberg D.R."/>
            <person name="Seaver E.C."/>
            <person name="Weisblat D.A."/>
            <person name="Putnam N.H."/>
            <person name="Rokhsar D.S."/>
        </authorList>
    </citation>
    <scope>NUCLEOTIDE SEQUENCE [LARGE SCALE GENOMIC DNA]</scope>
</reference>
<keyword evidence="1" id="KW-0812">Transmembrane</keyword>